<comment type="caution">
    <text evidence="4">The sequence shown here is derived from an EMBL/GenBank/DDBJ whole genome shotgun (WGS) entry which is preliminary data.</text>
</comment>
<dbReference type="PANTHER" id="PTHR30319:SF1">
    <property type="entry name" value="TRANSCRIPTIONAL REPRESSOR PAAX"/>
    <property type="match status" value="1"/>
</dbReference>
<keyword evidence="5" id="KW-1185">Reference proteome</keyword>
<dbReference type="Gene3D" id="1.20.58.1460">
    <property type="match status" value="1"/>
</dbReference>
<dbReference type="Proteomes" id="UP000265768">
    <property type="component" value="Unassembled WGS sequence"/>
</dbReference>
<dbReference type="Gene3D" id="1.10.10.10">
    <property type="entry name" value="Winged helix-like DNA-binding domain superfamily/Winged helix DNA-binding domain"/>
    <property type="match status" value="1"/>
</dbReference>
<reference evidence="4 5" key="1">
    <citation type="submission" date="2018-09" db="EMBL/GenBank/DDBJ databases">
        <title>YIM 75507 draft genome.</title>
        <authorList>
            <person name="Tang S."/>
            <person name="Feng Y."/>
        </authorList>
    </citation>
    <scope>NUCLEOTIDE SEQUENCE [LARGE SCALE GENOMIC DNA]</scope>
    <source>
        <strain evidence="4 5">YIM 75507</strain>
    </source>
</reference>
<sequence>MNARATLFDLYGDHLRVRGGRASVAALVRLLAPLGIAPAAVRTAVSRMVRQGWLRPVRLPHGPGYELTPKAVRRLDEAAARIYRTAAAPWDGRWNVLVVPPIRERPRRERVRASLTYLGYAPLTETTWIGPHASTEVDAVLAAESVEATRFDAVLDGDPAALVARAWDLDALGRSYETWLKDAEQLVGSLPPGAAPDDAFAVRSRLVHGWRKFLFTDPGLPKELLPADWPGERATAYFEREAARLLPPSAAFVDHCLTA</sequence>
<dbReference type="PANTHER" id="PTHR30319">
    <property type="entry name" value="PHENYLACETIC ACID REGULATOR-RELATED TRANSCRIPTIONAL REPRESSOR"/>
    <property type="match status" value="1"/>
</dbReference>
<dbReference type="EMBL" id="QZEY01000003">
    <property type="protein sequence ID" value="RJL33641.1"/>
    <property type="molecule type" value="Genomic_DNA"/>
</dbReference>
<dbReference type="InterPro" id="IPR012906">
    <property type="entry name" value="PaaX-like_N"/>
</dbReference>
<evidence type="ECO:0000259" key="3">
    <source>
        <dbReference type="Pfam" id="PF20803"/>
    </source>
</evidence>
<dbReference type="Gene3D" id="3.30.70.2650">
    <property type="match status" value="1"/>
</dbReference>
<dbReference type="RefSeq" id="WP_119926600.1">
    <property type="nucleotide sequence ID" value="NZ_QZEY01000003.1"/>
</dbReference>
<protein>
    <submittedName>
        <fullName evidence="4">PaaX family transcriptional regulator</fullName>
    </submittedName>
</protein>
<dbReference type="InterPro" id="IPR036388">
    <property type="entry name" value="WH-like_DNA-bd_sf"/>
</dbReference>
<dbReference type="InterPro" id="IPR048846">
    <property type="entry name" value="PaaX-like_central"/>
</dbReference>
<dbReference type="Pfam" id="PF08223">
    <property type="entry name" value="PaaX_C"/>
    <property type="match status" value="1"/>
</dbReference>
<proteinExistence type="predicted"/>
<dbReference type="Pfam" id="PF20803">
    <property type="entry name" value="PaaX_M"/>
    <property type="match status" value="1"/>
</dbReference>
<dbReference type="InterPro" id="IPR036390">
    <property type="entry name" value="WH_DNA-bd_sf"/>
</dbReference>
<feature type="domain" description="Transcriptional repressor PaaX-like N-terminal" evidence="1">
    <location>
        <begin position="3"/>
        <end position="70"/>
    </location>
</feature>
<dbReference type="InterPro" id="IPR013225">
    <property type="entry name" value="PaaX_C"/>
</dbReference>
<evidence type="ECO:0000313" key="5">
    <source>
        <dbReference type="Proteomes" id="UP000265768"/>
    </source>
</evidence>
<dbReference type="AlphaFoldDB" id="A0A3A4B6J2"/>
<evidence type="ECO:0000259" key="2">
    <source>
        <dbReference type="Pfam" id="PF08223"/>
    </source>
</evidence>
<feature type="domain" description="Transcriptional repressor PaaX-like C-terminal" evidence="2">
    <location>
        <begin position="167"/>
        <end position="254"/>
    </location>
</feature>
<evidence type="ECO:0000259" key="1">
    <source>
        <dbReference type="Pfam" id="PF07848"/>
    </source>
</evidence>
<feature type="domain" description="Transcriptional repressor PaaX-like central Cas2-like" evidence="3">
    <location>
        <begin position="88"/>
        <end position="147"/>
    </location>
</feature>
<organism evidence="4 5">
    <name type="scientific">Bailinhaonella thermotolerans</name>
    <dbReference type="NCBI Taxonomy" id="1070861"/>
    <lineage>
        <taxon>Bacteria</taxon>
        <taxon>Bacillati</taxon>
        <taxon>Actinomycetota</taxon>
        <taxon>Actinomycetes</taxon>
        <taxon>Streptosporangiales</taxon>
        <taxon>Streptosporangiaceae</taxon>
        <taxon>Bailinhaonella</taxon>
    </lineage>
</organism>
<name>A0A3A4B6J2_9ACTN</name>
<evidence type="ECO:0000313" key="4">
    <source>
        <dbReference type="EMBL" id="RJL33641.1"/>
    </source>
</evidence>
<dbReference type="InterPro" id="IPR011965">
    <property type="entry name" value="PaaX_trns_reg"/>
</dbReference>
<accession>A0A3A4B6J2</accession>
<dbReference type="Pfam" id="PF07848">
    <property type="entry name" value="PaaX"/>
    <property type="match status" value="1"/>
</dbReference>
<gene>
    <name evidence="4" type="ORF">D5H75_11765</name>
</gene>
<dbReference type="PIRSF" id="PIRSF020623">
    <property type="entry name" value="PaaX"/>
    <property type="match status" value="1"/>
</dbReference>
<dbReference type="OrthoDB" id="2270427at2"/>
<dbReference type="GO" id="GO:0006351">
    <property type="term" value="P:DNA-templated transcription"/>
    <property type="evidence" value="ECO:0007669"/>
    <property type="project" value="InterPro"/>
</dbReference>
<dbReference type="SUPFAM" id="SSF46785">
    <property type="entry name" value="Winged helix' DNA-binding domain"/>
    <property type="match status" value="1"/>
</dbReference>